<proteinExistence type="inferred from homology"/>
<dbReference type="HOGENOM" id="CLU_132534_3_0_7"/>
<dbReference type="Proteomes" id="UP000002420">
    <property type="component" value="Chromosome"/>
</dbReference>
<protein>
    <submittedName>
        <fullName evidence="9">Rod shape-determining protein MreD</fullName>
    </submittedName>
</protein>
<evidence type="ECO:0000256" key="4">
    <source>
        <dbReference type="ARBA" id="ARBA00022692"/>
    </source>
</evidence>
<feature type="transmembrane region" description="Helical" evidence="8">
    <location>
        <begin position="96"/>
        <end position="121"/>
    </location>
</feature>
<dbReference type="RefSeq" id="WP_012470540.1">
    <property type="nucleotide sequence ID" value="NC_010814.1"/>
</dbReference>
<dbReference type="GO" id="GO:0008360">
    <property type="term" value="P:regulation of cell shape"/>
    <property type="evidence" value="ECO:0007669"/>
    <property type="project" value="UniProtKB-KW"/>
</dbReference>
<keyword evidence="6 8" id="KW-1133">Transmembrane helix</keyword>
<evidence type="ECO:0000256" key="2">
    <source>
        <dbReference type="ARBA" id="ARBA00007776"/>
    </source>
</evidence>
<feature type="transmembrane region" description="Helical" evidence="8">
    <location>
        <begin position="68"/>
        <end position="84"/>
    </location>
</feature>
<dbReference type="STRING" id="398767.Glov_2493"/>
<keyword evidence="3" id="KW-1003">Cell membrane</keyword>
<comment type="similarity">
    <text evidence="2">Belongs to the MreD family.</text>
</comment>
<evidence type="ECO:0000256" key="5">
    <source>
        <dbReference type="ARBA" id="ARBA00022960"/>
    </source>
</evidence>
<evidence type="ECO:0000256" key="3">
    <source>
        <dbReference type="ARBA" id="ARBA00022475"/>
    </source>
</evidence>
<dbReference type="OrthoDB" id="5396846at2"/>
<organism evidence="9 10">
    <name type="scientific">Trichlorobacter lovleyi (strain ATCC BAA-1151 / DSM 17278 / SZ)</name>
    <name type="common">Geobacter lovleyi</name>
    <dbReference type="NCBI Taxonomy" id="398767"/>
    <lineage>
        <taxon>Bacteria</taxon>
        <taxon>Pseudomonadati</taxon>
        <taxon>Thermodesulfobacteriota</taxon>
        <taxon>Desulfuromonadia</taxon>
        <taxon>Geobacterales</taxon>
        <taxon>Geobacteraceae</taxon>
        <taxon>Trichlorobacter</taxon>
    </lineage>
</organism>
<dbReference type="InterPro" id="IPR007227">
    <property type="entry name" value="Cell_shape_determining_MreD"/>
</dbReference>
<dbReference type="Pfam" id="PF04093">
    <property type="entry name" value="MreD"/>
    <property type="match status" value="1"/>
</dbReference>
<name>B3E5W6_TRIL1</name>
<keyword evidence="5" id="KW-0133">Cell shape</keyword>
<keyword evidence="4 8" id="KW-0812">Transmembrane</keyword>
<comment type="subcellular location">
    <subcellularLocation>
        <location evidence="1">Cell membrane</location>
        <topology evidence="1">Multi-pass membrane protein</topology>
    </subcellularLocation>
</comment>
<dbReference type="EMBL" id="CP001089">
    <property type="protein sequence ID" value="ACD96207.1"/>
    <property type="molecule type" value="Genomic_DNA"/>
</dbReference>
<dbReference type="GO" id="GO:0005886">
    <property type="term" value="C:plasma membrane"/>
    <property type="evidence" value="ECO:0007669"/>
    <property type="project" value="UniProtKB-SubCell"/>
</dbReference>
<reference evidence="9 10" key="1">
    <citation type="submission" date="2008-05" db="EMBL/GenBank/DDBJ databases">
        <title>Complete sequence of chromosome of Geobacter lovleyi SZ.</title>
        <authorList>
            <consortium name="US DOE Joint Genome Institute"/>
            <person name="Lucas S."/>
            <person name="Copeland A."/>
            <person name="Lapidus A."/>
            <person name="Glavina del Rio T."/>
            <person name="Dalin E."/>
            <person name="Tice H."/>
            <person name="Bruce D."/>
            <person name="Goodwin L."/>
            <person name="Pitluck S."/>
            <person name="Chertkov O."/>
            <person name="Meincke L."/>
            <person name="Brettin T."/>
            <person name="Detter J.C."/>
            <person name="Han C."/>
            <person name="Tapia R."/>
            <person name="Kuske C.R."/>
            <person name="Schmutz J."/>
            <person name="Larimer F."/>
            <person name="Land M."/>
            <person name="Hauser L."/>
            <person name="Kyrpides N."/>
            <person name="Mikhailova N."/>
            <person name="Sung Y."/>
            <person name="Fletcher K.E."/>
            <person name="Ritalahti K.M."/>
            <person name="Loeffler F.E."/>
            <person name="Richardson P."/>
        </authorList>
    </citation>
    <scope>NUCLEOTIDE SEQUENCE [LARGE SCALE GENOMIC DNA]</scope>
    <source>
        <strain evidence="10">ATCC BAA-1151 / DSM 17278 / SZ</strain>
    </source>
</reference>
<keyword evidence="10" id="KW-1185">Reference proteome</keyword>
<evidence type="ECO:0000256" key="1">
    <source>
        <dbReference type="ARBA" id="ARBA00004651"/>
    </source>
</evidence>
<dbReference type="NCBIfam" id="TIGR03426">
    <property type="entry name" value="shape_MreD"/>
    <property type="match status" value="1"/>
</dbReference>
<sequence>MTGFLKGTALVLGVVLLQTSVLPQYLLSLYKPDLLLILMVFLALRAPVSTSLPAAYGLGLLKDCLSGLYLGLNAFSFLLVYLVLKTLSDRLYVQNALLLVLTVSLSTFATMLINALLLSIFSEAAGIFSSLMAALIPHLLVNAFVASLVAALPEFGRPRTAK</sequence>
<evidence type="ECO:0000313" key="10">
    <source>
        <dbReference type="Proteomes" id="UP000002420"/>
    </source>
</evidence>
<evidence type="ECO:0000313" key="9">
    <source>
        <dbReference type="EMBL" id="ACD96207.1"/>
    </source>
</evidence>
<feature type="transmembrane region" description="Helical" evidence="8">
    <location>
        <begin position="127"/>
        <end position="152"/>
    </location>
</feature>
<feature type="transmembrane region" description="Helical" evidence="8">
    <location>
        <begin position="34"/>
        <end position="56"/>
    </location>
</feature>
<evidence type="ECO:0000256" key="7">
    <source>
        <dbReference type="ARBA" id="ARBA00023136"/>
    </source>
</evidence>
<evidence type="ECO:0000256" key="8">
    <source>
        <dbReference type="SAM" id="Phobius"/>
    </source>
</evidence>
<accession>B3E5W6</accession>
<dbReference type="AlphaFoldDB" id="B3E5W6"/>
<gene>
    <name evidence="9" type="ordered locus">Glov_2493</name>
</gene>
<evidence type="ECO:0000256" key="6">
    <source>
        <dbReference type="ARBA" id="ARBA00022989"/>
    </source>
</evidence>
<dbReference type="KEGG" id="glo:Glov_2493"/>
<feature type="transmembrane region" description="Helical" evidence="8">
    <location>
        <begin position="6"/>
        <end position="27"/>
    </location>
</feature>
<keyword evidence="7 8" id="KW-0472">Membrane</keyword>